<evidence type="ECO:0000259" key="3">
    <source>
        <dbReference type="SMART" id="SM01403"/>
    </source>
</evidence>
<name>A0A482VX96_ASBVE</name>
<gene>
    <name evidence="4" type="ORF">BDFB_005246</name>
</gene>
<protein>
    <submittedName>
        <fullName evidence="4">39S ribosomal protein L48, mitochondrial</fullName>
    </submittedName>
</protein>
<keyword evidence="5" id="KW-1185">Reference proteome</keyword>
<dbReference type="GO" id="GO:1990904">
    <property type="term" value="C:ribonucleoprotein complex"/>
    <property type="evidence" value="ECO:0007669"/>
    <property type="project" value="UniProtKB-KW"/>
</dbReference>
<feature type="domain" description="Small ribosomal subunit protein uS10" evidence="3">
    <location>
        <begin position="48"/>
        <end position="143"/>
    </location>
</feature>
<keyword evidence="1 4" id="KW-0689">Ribosomal protein</keyword>
<dbReference type="Gene3D" id="3.30.70.600">
    <property type="entry name" value="Ribosomal protein S10 domain"/>
    <property type="match status" value="1"/>
</dbReference>
<evidence type="ECO:0000256" key="1">
    <source>
        <dbReference type="ARBA" id="ARBA00022980"/>
    </source>
</evidence>
<comment type="caution">
    <text evidence="4">The sequence shown here is derived from an EMBL/GenBank/DDBJ whole genome shotgun (WGS) entry which is preliminary data.</text>
</comment>
<dbReference type="PANTHER" id="PTHR13473:SF0">
    <property type="entry name" value="LARGE RIBOSOMAL SUBUNIT PROTEIN ML48"/>
    <property type="match status" value="1"/>
</dbReference>
<dbReference type="OrthoDB" id="5984298at2759"/>
<dbReference type="InterPro" id="IPR027486">
    <property type="entry name" value="Ribosomal_uS10_dom"/>
</dbReference>
<evidence type="ECO:0000256" key="2">
    <source>
        <dbReference type="ARBA" id="ARBA00023274"/>
    </source>
</evidence>
<reference evidence="4 5" key="1">
    <citation type="submission" date="2017-03" db="EMBL/GenBank/DDBJ databases">
        <title>Genome of the blue death feigning beetle - Asbolus verrucosus.</title>
        <authorList>
            <person name="Rider S.D."/>
        </authorList>
    </citation>
    <scope>NUCLEOTIDE SEQUENCE [LARGE SCALE GENOMIC DNA]</scope>
    <source>
        <strain evidence="4">Butters</strain>
        <tissue evidence="4">Head and leg muscle</tissue>
    </source>
</reference>
<evidence type="ECO:0000313" key="5">
    <source>
        <dbReference type="Proteomes" id="UP000292052"/>
    </source>
</evidence>
<dbReference type="Proteomes" id="UP000292052">
    <property type="component" value="Unassembled WGS sequence"/>
</dbReference>
<dbReference type="SUPFAM" id="SSF54999">
    <property type="entry name" value="Ribosomal protein S10"/>
    <property type="match status" value="1"/>
</dbReference>
<proteinExistence type="predicted"/>
<organism evidence="4 5">
    <name type="scientific">Asbolus verrucosus</name>
    <name type="common">Desert ironclad beetle</name>
    <dbReference type="NCBI Taxonomy" id="1661398"/>
    <lineage>
        <taxon>Eukaryota</taxon>
        <taxon>Metazoa</taxon>
        <taxon>Ecdysozoa</taxon>
        <taxon>Arthropoda</taxon>
        <taxon>Hexapoda</taxon>
        <taxon>Insecta</taxon>
        <taxon>Pterygota</taxon>
        <taxon>Neoptera</taxon>
        <taxon>Endopterygota</taxon>
        <taxon>Coleoptera</taxon>
        <taxon>Polyphaga</taxon>
        <taxon>Cucujiformia</taxon>
        <taxon>Tenebrionidae</taxon>
        <taxon>Pimeliinae</taxon>
        <taxon>Asbolus</taxon>
    </lineage>
</organism>
<dbReference type="STRING" id="1661398.A0A482VX96"/>
<dbReference type="InterPro" id="IPR027487">
    <property type="entry name" value="Ribosomal_mL48"/>
</dbReference>
<dbReference type="AlphaFoldDB" id="A0A482VX96"/>
<dbReference type="PANTHER" id="PTHR13473">
    <property type="entry name" value="MITOCHONDRIAL RIBOSOMAL PROTEIN L48"/>
    <property type="match status" value="1"/>
</dbReference>
<dbReference type="Pfam" id="PF00338">
    <property type="entry name" value="Ribosomal_S10"/>
    <property type="match status" value="1"/>
</dbReference>
<evidence type="ECO:0000313" key="4">
    <source>
        <dbReference type="EMBL" id="RZC37129.1"/>
    </source>
</evidence>
<dbReference type="EMBL" id="QDEB01055389">
    <property type="protein sequence ID" value="RZC37129.1"/>
    <property type="molecule type" value="Genomic_DNA"/>
</dbReference>
<dbReference type="InterPro" id="IPR036838">
    <property type="entry name" value="Ribosomal_uS10_dom_sf"/>
</dbReference>
<dbReference type="SMART" id="SM01403">
    <property type="entry name" value="Ribosomal_S10"/>
    <property type="match status" value="1"/>
</dbReference>
<dbReference type="GO" id="GO:0005761">
    <property type="term" value="C:mitochondrial ribosome"/>
    <property type="evidence" value="ECO:0007669"/>
    <property type="project" value="InterPro"/>
</dbReference>
<keyword evidence="2" id="KW-0687">Ribonucleoprotein</keyword>
<accession>A0A482VX96</accession>
<sequence length="177" mass="20514">MNNIQKVAYRAFLCRKLHQSHKLFDGGLYEPSYLEGMKSKVPLYDMLNIQMRGYDFPILESYQKFVHSLMKNMDINVEESWATPHQEIQVTTLKPKSEVINAQYDLKIYERTVQITDVVSTQLPIVLRALEASAPAGVTIHVLPHEEWHEEVRYVPDTELKALKQELEDMGGPLKKK</sequence>